<feature type="region of interest" description="Disordered" evidence="8">
    <location>
        <begin position="201"/>
        <end position="235"/>
    </location>
</feature>
<dbReference type="GO" id="GO:0006270">
    <property type="term" value="P:DNA replication initiation"/>
    <property type="evidence" value="ECO:0007669"/>
    <property type="project" value="TreeGrafter"/>
</dbReference>
<dbReference type="FunFam" id="1.10.472.10:FF:000062">
    <property type="entry name" value="Origin recognition complex subunit 6"/>
    <property type="match status" value="1"/>
</dbReference>
<dbReference type="GO" id="GO:0003677">
    <property type="term" value="F:DNA binding"/>
    <property type="evidence" value="ECO:0007669"/>
    <property type="project" value="UniProtKB-KW"/>
</dbReference>
<evidence type="ECO:0000313" key="12">
    <source>
        <dbReference type="Proteomes" id="UP000283530"/>
    </source>
</evidence>
<evidence type="ECO:0000256" key="4">
    <source>
        <dbReference type="ARBA" id="ARBA00023125"/>
    </source>
</evidence>
<comment type="similarity">
    <text evidence="2">Belongs to the ORC6 family.</text>
</comment>
<evidence type="ECO:0000256" key="5">
    <source>
        <dbReference type="ARBA" id="ARBA00023242"/>
    </source>
</evidence>
<dbReference type="GO" id="GO:0005664">
    <property type="term" value="C:nuclear origin of replication recognition complex"/>
    <property type="evidence" value="ECO:0007669"/>
    <property type="project" value="InterPro"/>
</dbReference>
<dbReference type="CDD" id="cd11583">
    <property type="entry name" value="Orc6_mid"/>
    <property type="match status" value="1"/>
</dbReference>
<reference evidence="11 12" key="1">
    <citation type="journal article" date="2019" name="Nat. Plants">
        <title>Stout camphor tree genome fills gaps in understanding of flowering plant genome evolution.</title>
        <authorList>
            <person name="Chaw S.M."/>
            <person name="Liu Y.C."/>
            <person name="Wu Y.W."/>
            <person name="Wang H.Y."/>
            <person name="Lin C.I."/>
            <person name="Wu C.S."/>
            <person name="Ke H.M."/>
            <person name="Chang L.Y."/>
            <person name="Hsu C.Y."/>
            <person name="Yang H.T."/>
            <person name="Sudianto E."/>
            <person name="Hsu M.H."/>
            <person name="Wu K.P."/>
            <person name="Wang L.N."/>
            <person name="Leebens-Mack J.H."/>
            <person name="Tsai I.J."/>
        </authorList>
    </citation>
    <scope>NUCLEOTIDE SEQUENCE [LARGE SCALE GENOMIC DNA]</scope>
    <source>
        <strain evidence="12">cv. Chaw 1501</strain>
        <tissue evidence="11">Young leaves</tissue>
    </source>
</reference>
<keyword evidence="3" id="KW-0235">DNA replication</keyword>
<evidence type="ECO:0000259" key="10">
    <source>
        <dbReference type="Pfam" id="PF21913"/>
    </source>
</evidence>
<protein>
    <recommendedName>
        <fullName evidence="7">Origin of replication complex subunit 6</fullName>
    </recommendedName>
</protein>
<feature type="compositionally biased region" description="Basic and acidic residues" evidence="8">
    <location>
        <begin position="201"/>
        <end position="221"/>
    </location>
</feature>
<accession>A0A3S3NEZ7</accession>
<dbReference type="Pfam" id="PF05460">
    <property type="entry name" value="ORC6"/>
    <property type="match status" value="1"/>
</dbReference>
<feature type="compositionally biased region" description="Acidic residues" evidence="8">
    <location>
        <begin position="222"/>
        <end position="235"/>
    </location>
</feature>
<dbReference type="EMBL" id="QPKB01000008">
    <property type="protein sequence ID" value="RWR90943.1"/>
    <property type="molecule type" value="Genomic_DNA"/>
</dbReference>
<dbReference type="Proteomes" id="UP000283530">
    <property type="component" value="Unassembled WGS sequence"/>
</dbReference>
<dbReference type="OrthoDB" id="5552484at2759"/>
<evidence type="ECO:0000256" key="3">
    <source>
        <dbReference type="ARBA" id="ARBA00022705"/>
    </source>
</evidence>
<evidence type="ECO:0000259" key="9">
    <source>
        <dbReference type="Pfam" id="PF05460"/>
    </source>
</evidence>
<evidence type="ECO:0000256" key="2">
    <source>
        <dbReference type="ARBA" id="ARBA00010840"/>
    </source>
</evidence>
<evidence type="ECO:0000256" key="6">
    <source>
        <dbReference type="ARBA" id="ARBA00057448"/>
    </source>
</evidence>
<organism evidence="11 12">
    <name type="scientific">Cinnamomum micranthum f. kanehirae</name>
    <dbReference type="NCBI Taxonomy" id="337451"/>
    <lineage>
        <taxon>Eukaryota</taxon>
        <taxon>Viridiplantae</taxon>
        <taxon>Streptophyta</taxon>
        <taxon>Embryophyta</taxon>
        <taxon>Tracheophyta</taxon>
        <taxon>Spermatophyta</taxon>
        <taxon>Magnoliopsida</taxon>
        <taxon>Magnoliidae</taxon>
        <taxon>Laurales</taxon>
        <taxon>Lauraceae</taxon>
        <taxon>Cinnamomum</taxon>
    </lineage>
</organism>
<dbReference type="PANTHER" id="PTHR13394:SF0">
    <property type="entry name" value="ORIGIN RECOGNITION COMPLEX SUBUNIT 6"/>
    <property type="match status" value="1"/>
</dbReference>
<name>A0A3S3NEZ7_9MAGN</name>
<dbReference type="AlphaFoldDB" id="A0A3S3NEZ7"/>
<feature type="domain" description="ORC6 first cyclin-like" evidence="9">
    <location>
        <begin position="3"/>
        <end position="93"/>
    </location>
</feature>
<gene>
    <name evidence="11" type="ORF">CKAN_02007400</name>
</gene>
<evidence type="ECO:0000256" key="8">
    <source>
        <dbReference type="SAM" id="MobiDB-lite"/>
    </source>
</evidence>
<dbReference type="STRING" id="337451.A0A3S3NEZ7"/>
<evidence type="ECO:0000256" key="7">
    <source>
        <dbReference type="ARBA" id="ARBA00073321"/>
    </source>
</evidence>
<comment type="subcellular location">
    <subcellularLocation>
        <location evidence="1">Nucleus</location>
    </subcellularLocation>
</comment>
<dbReference type="InterPro" id="IPR008721">
    <property type="entry name" value="ORC6_cyclin_first"/>
</dbReference>
<dbReference type="Gene3D" id="1.10.472.10">
    <property type="entry name" value="Cyclin-like"/>
    <property type="match status" value="1"/>
</dbReference>
<dbReference type="PANTHER" id="PTHR13394">
    <property type="entry name" value="ORIGIN RECOGNITION COMPLEX SUBUNIT 6"/>
    <property type="match status" value="1"/>
</dbReference>
<feature type="domain" description="ORC6 second cyclin-like" evidence="10">
    <location>
        <begin position="95"/>
        <end position="185"/>
    </location>
</feature>
<keyword evidence="4" id="KW-0238">DNA-binding</keyword>
<comment type="caution">
    <text evidence="11">The sequence shown here is derived from an EMBL/GenBank/DDBJ whole genome shotgun (WGS) entry which is preliminary data.</text>
</comment>
<evidence type="ECO:0000313" key="11">
    <source>
        <dbReference type="EMBL" id="RWR90943.1"/>
    </source>
</evidence>
<dbReference type="InterPro" id="IPR054113">
    <property type="entry name" value="ORC6_cyclin-like_2nd"/>
</dbReference>
<evidence type="ECO:0000256" key="1">
    <source>
        <dbReference type="ARBA" id="ARBA00004123"/>
    </source>
</evidence>
<sequence>MDLSDIARKLGFSESKPLLLRKAQELRRLCDVHFDSSIIGIGEVCKGIICLEIAATRMQVLFDRQNAIKLSGMSEKAYNRSFNALQNSLGVQTKLDIRELGIQFGCVRLIPSVQKGLSLYKDRYLAALPVSRRAVADFNRPVFTAVAFYLCAKKNKLKVDKFKLIELCGTSESEFTSVSTTMKDLCFDVFGTAKEKKDPRAVKGNRELLDELPGKRKHEEASDVSDDSSLDDEDGLELPTYKRHKRMEKCAYEVWKSSVLASNDQREAKVLDKRMKQARLNFAKNVPKKLNSSSNFADSS</sequence>
<dbReference type="InterPro" id="IPR020529">
    <property type="entry name" value="ORC6_met/pln"/>
</dbReference>
<dbReference type="Pfam" id="PF21913">
    <property type="entry name" value="ORC6_2nd"/>
    <property type="match status" value="1"/>
</dbReference>
<proteinExistence type="inferred from homology"/>
<keyword evidence="5" id="KW-0539">Nucleus</keyword>
<comment type="function">
    <text evidence="6">Component of the origin recognition complex (ORC) that binds origins of replication. DNA-binding is ATP-dependent. The specific DNA sequences that define origins of replication have not been identified yet. ORC is required to assemble the pre-replication complex necessary to initiate DNA replication.</text>
</comment>
<keyword evidence="12" id="KW-1185">Reference proteome</keyword>